<dbReference type="InterPro" id="IPR038377">
    <property type="entry name" value="Na/Glc_symporter_sf"/>
</dbReference>
<protein>
    <submittedName>
        <fullName evidence="7">Sodium:solute symporter</fullName>
    </submittedName>
</protein>
<dbReference type="Gene3D" id="1.20.1730.10">
    <property type="entry name" value="Sodium/glucose cotransporter"/>
    <property type="match status" value="1"/>
</dbReference>
<comment type="subcellular location">
    <subcellularLocation>
        <location evidence="1">Membrane</location>
        <topology evidence="1">Multi-pass membrane protein</topology>
    </subcellularLocation>
</comment>
<feature type="transmembrane region" description="Helical" evidence="6">
    <location>
        <begin position="6"/>
        <end position="26"/>
    </location>
</feature>
<keyword evidence="8" id="KW-1185">Reference proteome</keyword>
<evidence type="ECO:0000256" key="3">
    <source>
        <dbReference type="ARBA" id="ARBA00022692"/>
    </source>
</evidence>
<dbReference type="AlphaFoldDB" id="A0A7M1LEU4"/>
<feature type="transmembrane region" description="Helical" evidence="6">
    <location>
        <begin position="374"/>
        <end position="395"/>
    </location>
</feature>
<dbReference type="GO" id="GO:0016020">
    <property type="term" value="C:membrane"/>
    <property type="evidence" value="ECO:0007669"/>
    <property type="project" value="UniProtKB-SubCell"/>
</dbReference>
<feature type="transmembrane region" description="Helical" evidence="6">
    <location>
        <begin position="347"/>
        <end position="368"/>
    </location>
</feature>
<evidence type="ECO:0000313" key="8">
    <source>
        <dbReference type="Proteomes" id="UP000594749"/>
    </source>
</evidence>
<name>A0A7M1LEU4_9BACT</name>
<feature type="transmembrane region" description="Helical" evidence="6">
    <location>
        <begin position="156"/>
        <end position="173"/>
    </location>
</feature>
<evidence type="ECO:0000256" key="5">
    <source>
        <dbReference type="ARBA" id="ARBA00023136"/>
    </source>
</evidence>
<feature type="transmembrane region" description="Helical" evidence="6">
    <location>
        <begin position="402"/>
        <end position="420"/>
    </location>
</feature>
<feature type="transmembrane region" description="Helical" evidence="6">
    <location>
        <begin position="118"/>
        <end position="136"/>
    </location>
</feature>
<proteinExistence type="inferred from homology"/>
<feature type="transmembrane region" description="Helical" evidence="6">
    <location>
        <begin position="47"/>
        <end position="66"/>
    </location>
</feature>
<comment type="similarity">
    <text evidence="2">Belongs to the sodium:solute symporter (SSF) (TC 2.A.21) family.</text>
</comment>
<sequence length="466" mass="50483">MEGNSFLVGILFWGFLVVYSVIMYIMSPKTRTIESFFKGTDEKGNPVSPTLLIVSIFISWIFAKSVTNAANLGAEFGIVGGLAYATYWLCIPVAGFAIYRLRVKYGATGLIEFLNSNYGRLATFAFSVAILIRLFNEVWSNTSVVGGYYGASGSNSFIAAALLFTLATLIYSLKGGLRGSIVTDLVQTGVFVMGLVWVLFFILPQHDISEFTSSGSWKLSTGVDLLLVTCLQILSYPFHDPVLTDRGFICKEKVMLKAFIISGLLGFITILLFSFIGIHAQLIGMVNDGNIPATLAKTMGVGAMFLMSIVMMSAAGSTLDSTFASLSKLIGYDLALVIDKKLISKSVNIGIASMIIFALIGNLPMIYGTDILKATTISGTMVMGLAPIFLLHGVVRPNALSFHLSFWIGIFFGFLETLKITPSWMEIGSGKYATLLGVNFYGLVLCTILFLVGPKISDNFCKKGSF</sequence>
<feature type="transmembrane region" description="Helical" evidence="6">
    <location>
        <begin position="259"/>
        <end position="283"/>
    </location>
</feature>
<evidence type="ECO:0000256" key="1">
    <source>
        <dbReference type="ARBA" id="ARBA00004141"/>
    </source>
</evidence>
<evidence type="ECO:0000256" key="6">
    <source>
        <dbReference type="SAM" id="Phobius"/>
    </source>
</evidence>
<keyword evidence="3 6" id="KW-0812">Transmembrane</keyword>
<dbReference type="InterPro" id="IPR001734">
    <property type="entry name" value="Na/solute_symporter"/>
</dbReference>
<feature type="transmembrane region" description="Helical" evidence="6">
    <location>
        <begin position="432"/>
        <end position="453"/>
    </location>
</feature>
<feature type="transmembrane region" description="Helical" evidence="6">
    <location>
        <begin position="185"/>
        <end position="203"/>
    </location>
</feature>
<organism evidence="7 8">
    <name type="scientific">Campylobacter corcagiensis</name>
    <dbReference type="NCBI Taxonomy" id="1448857"/>
    <lineage>
        <taxon>Bacteria</taxon>
        <taxon>Pseudomonadati</taxon>
        <taxon>Campylobacterota</taxon>
        <taxon>Epsilonproteobacteria</taxon>
        <taxon>Campylobacterales</taxon>
        <taxon>Campylobacteraceae</taxon>
        <taxon>Campylobacter</taxon>
    </lineage>
</organism>
<dbReference type="RefSeq" id="WP_025803445.1">
    <property type="nucleotide sequence ID" value="NZ_CP053842.1"/>
</dbReference>
<evidence type="ECO:0000256" key="4">
    <source>
        <dbReference type="ARBA" id="ARBA00022989"/>
    </source>
</evidence>
<gene>
    <name evidence="7" type="ORF">IMC76_07710</name>
</gene>
<evidence type="ECO:0000256" key="2">
    <source>
        <dbReference type="ARBA" id="ARBA00006434"/>
    </source>
</evidence>
<evidence type="ECO:0000313" key="7">
    <source>
        <dbReference type="EMBL" id="QOQ87089.1"/>
    </source>
</evidence>
<dbReference type="Proteomes" id="UP000594749">
    <property type="component" value="Chromosome"/>
</dbReference>
<dbReference type="EMBL" id="CP063078">
    <property type="protein sequence ID" value="QOQ87089.1"/>
    <property type="molecule type" value="Genomic_DNA"/>
</dbReference>
<dbReference type="PROSITE" id="PS50283">
    <property type="entry name" value="NA_SOLUT_SYMP_3"/>
    <property type="match status" value="1"/>
</dbReference>
<accession>A0A7M1LEU4</accession>
<reference evidence="7 8" key="1">
    <citation type="submission" date="2020-10" db="EMBL/GenBank/DDBJ databases">
        <title>Campylobacter and Helicobacter PacBio genomes.</title>
        <authorList>
            <person name="Lane C."/>
        </authorList>
    </citation>
    <scope>NUCLEOTIDE SEQUENCE [LARGE SCALE GENOMIC DNA]</scope>
    <source>
        <strain evidence="7 8">2016D-0077</strain>
    </source>
</reference>
<feature type="transmembrane region" description="Helical" evidence="6">
    <location>
        <begin position="78"/>
        <end position="98"/>
    </location>
</feature>
<keyword evidence="4 6" id="KW-1133">Transmembrane helix</keyword>
<keyword evidence="5 6" id="KW-0472">Membrane</keyword>
<dbReference type="GO" id="GO:0022857">
    <property type="term" value="F:transmembrane transporter activity"/>
    <property type="evidence" value="ECO:0007669"/>
    <property type="project" value="InterPro"/>
</dbReference>
<dbReference type="OrthoDB" id="1190692at2"/>
<feature type="transmembrane region" description="Helical" evidence="6">
    <location>
        <begin position="303"/>
        <end position="326"/>
    </location>
</feature>